<dbReference type="InterPro" id="IPR036928">
    <property type="entry name" value="AS_sf"/>
</dbReference>
<dbReference type="SUPFAM" id="SSF75304">
    <property type="entry name" value="Amidase signature (AS) enzymes"/>
    <property type="match status" value="1"/>
</dbReference>
<dbReference type="RefSeq" id="WP_274943931.1">
    <property type="nucleotide sequence ID" value="NZ_JANWOI010000003.1"/>
</dbReference>
<reference evidence="3" key="1">
    <citation type="submission" date="2022-08" db="EMBL/GenBank/DDBJ databases">
        <authorList>
            <person name="Vandamme P."/>
            <person name="Hettiarachchi A."/>
            <person name="Peeters C."/>
            <person name="Cnockaert M."/>
            <person name="Carlier A."/>
        </authorList>
    </citation>
    <scope>NUCLEOTIDE SEQUENCE</scope>
    <source>
        <strain evidence="3">LMG 31809</strain>
    </source>
</reference>
<dbReference type="PANTHER" id="PTHR11895">
    <property type="entry name" value="TRANSAMIDASE"/>
    <property type="match status" value="1"/>
</dbReference>
<dbReference type="Gene3D" id="3.90.1300.10">
    <property type="entry name" value="Amidase signature (AS) domain"/>
    <property type="match status" value="1"/>
</dbReference>
<evidence type="ECO:0000256" key="1">
    <source>
        <dbReference type="ARBA" id="ARBA00009199"/>
    </source>
</evidence>
<reference evidence="3" key="2">
    <citation type="journal article" date="2023" name="Syst. Appl. Microbiol.">
        <title>Govania unica gen. nov., sp. nov., a rare biosphere bacterium that represents a novel family in the class Alphaproteobacteria.</title>
        <authorList>
            <person name="Vandamme P."/>
            <person name="Peeters C."/>
            <person name="Hettiarachchi A."/>
            <person name="Cnockaert M."/>
            <person name="Carlier A."/>
        </authorList>
    </citation>
    <scope>NUCLEOTIDE SEQUENCE</scope>
    <source>
        <strain evidence="3">LMG 31809</strain>
    </source>
</reference>
<dbReference type="AlphaFoldDB" id="A0A9X3TZC5"/>
<dbReference type="Proteomes" id="UP001141619">
    <property type="component" value="Unassembled WGS sequence"/>
</dbReference>
<sequence length="491" mass="51814">MTPEDYAQFDGIGLARLIKRGEISPAEAVKAALERIAQTNPAINAVIETWGSRTARKIAALPDLPGGPLAGVPFLLKDVGGSEPGVSHECGSRLARDMAPDKVETALMRRYREAGLISIGRATSPEFAFNITSENILHGPTRNPWSLRHSPGGSSGGASAAVAAGMVPIAEANDGGGSIRIPAACCGLFGLKPSRGRISMAPGAWEYLCGLSATHVVSRSVRDSAAALDAATGAEPGDPYPVRAPERSYLAELDQPLGSLRVGLMLAPWNGGALHPDCRRATLEAAALIADMGVVVEEATPDLGIDWEGFMLANARIWCSNIALWIDGLAAATGRPIGTDTLERSSLACYHFGKSMSAYDLLDAVAVCNMVSRKVGQFFERYDLLLTPSLPQPPHLLGVYDANADYADGLAWTRKIFGGSPYTPTFNVTGQPAVSIPWDLNDEGLPIGVHFAARMGDEAGLFRMGAAIERARPWAQRRPPLALSLAEVAGG</sequence>
<dbReference type="Pfam" id="PF01425">
    <property type="entry name" value="Amidase"/>
    <property type="match status" value="1"/>
</dbReference>
<dbReference type="EMBL" id="JANWOI010000003">
    <property type="protein sequence ID" value="MDA5194227.1"/>
    <property type="molecule type" value="Genomic_DNA"/>
</dbReference>
<keyword evidence="4" id="KW-1185">Reference proteome</keyword>
<comment type="similarity">
    <text evidence="1">Belongs to the amidase family.</text>
</comment>
<dbReference type="PROSITE" id="PS00571">
    <property type="entry name" value="AMIDASES"/>
    <property type="match status" value="1"/>
</dbReference>
<dbReference type="PANTHER" id="PTHR11895:SF7">
    <property type="entry name" value="GLUTAMYL-TRNA(GLN) AMIDOTRANSFERASE SUBUNIT A, MITOCHONDRIAL"/>
    <property type="match status" value="1"/>
</dbReference>
<dbReference type="InterPro" id="IPR023631">
    <property type="entry name" value="Amidase_dom"/>
</dbReference>
<protein>
    <submittedName>
        <fullName evidence="3">Amidase</fullName>
    </submittedName>
</protein>
<feature type="domain" description="Amidase" evidence="2">
    <location>
        <begin position="27"/>
        <end position="461"/>
    </location>
</feature>
<dbReference type="GO" id="GO:0003824">
    <property type="term" value="F:catalytic activity"/>
    <property type="evidence" value="ECO:0007669"/>
    <property type="project" value="InterPro"/>
</dbReference>
<gene>
    <name evidence="3" type="ORF">NYP16_09720</name>
</gene>
<evidence type="ECO:0000259" key="2">
    <source>
        <dbReference type="Pfam" id="PF01425"/>
    </source>
</evidence>
<organism evidence="3 4">
    <name type="scientific">Govanella unica</name>
    <dbReference type="NCBI Taxonomy" id="2975056"/>
    <lineage>
        <taxon>Bacteria</taxon>
        <taxon>Pseudomonadati</taxon>
        <taxon>Pseudomonadota</taxon>
        <taxon>Alphaproteobacteria</taxon>
        <taxon>Emcibacterales</taxon>
        <taxon>Govanellaceae</taxon>
        <taxon>Govanella</taxon>
    </lineage>
</organism>
<proteinExistence type="inferred from homology"/>
<comment type="caution">
    <text evidence="3">The sequence shown here is derived from an EMBL/GenBank/DDBJ whole genome shotgun (WGS) entry which is preliminary data.</text>
</comment>
<dbReference type="InterPro" id="IPR020556">
    <property type="entry name" value="Amidase_CS"/>
</dbReference>
<name>A0A9X3TZC5_9PROT</name>
<accession>A0A9X3TZC5</accession>
<dbReference type="InterPro" id="IPR000120">
    <property type="entry name" value="Amidase"/>
</dbReference>
<evidence type="ECO:0000313" key="3">
    <source>
        <dbReference type="EMBL" id="MDA5194227.1"/>
    </source>
</evidence>
<evidence type="ECO:0000313" key="4">
    <source>
        <dbReference type="Proteomes" id="UP001141619"/>
    </source>
</evidence>